<proteinExistence type="predicted"/>
<sequence length="314" mass="35990">QWVKDDSQPLRKKELGKGIMVSGFLTPLSTIQATKNISNLNLQELGLRRDAMEIIECGGNVWWDNQRLMHQIANYAPSIFVLSFPGCKAVFFFDNAPSHNAWAKDALKASSMNLRPGGKAPDMRDGWYIDSISGIRVPQSFNFAFDDFTVSEYWRGKPKGLKVILQERGLWQDSLKHKCKAICDTLASGACCAERLMSIQPDFKDQTSKVQQLVTERGHLAIVYPKFHCELNWIEYFWDAAKWYTRKNCTYTLSALRSCIPEGINHAQKSVWKYWRKSRNIMEAYRAGTGWGSHTSKQYKSYRRVQMASLPNPV</sequence>
<accession>A0A3N4KKW7</accession>
<dbReference type="EMBL" id="ML119353">
    <property type="protein sequence ID" value="RPB06435.1"/>
    <property type="molecule type" value="Genomic_DNA"/>
</dbReference>
<dbReference type="Proteomes" id="UP000277580">
    <property type="component" value="Unassembled WGS sequence"/>
</dbReference>
<dbReference type="InParanoid" id="A0A3N4KKW7"/>
<dbReference type="AlphaFoldDB" id="A0A3N4KKW7"/>
<evidence type="ECO:0008006" key="3">
    <source>
        <dbReference type="Google" id="ProtNLM"/>
    </source>
</evidence>
<evidence type="ECO:0000313" key="1">
    <source>
        <dbReference type="EMBL" id="RPB06435.1"/>
    </source>
</evidence>
<keyword evidence="2" id="KW-1185">Reference proteome</keyword>
<reference evidence="1 2" key="1">
    <citation type="journal article" date="2018" name="Nat. Ecol. Evol.">
        <title>Pezizomycetes genomes reveal the molecular basis of ectomycorrhizal truffle lifestyle.</title>
        <authorList>
            <person name="Murat C."/>
            <person name="Payen T."/>
            <person name="Noel B."/>
            <person name="Kuo A."/>
            <person name="Morin E."/>
            <person name="Chen J."/>
            <person name="Kohler A."/>
            <person name="Krizsan K."/>
            <person name="Balestrini R."/>
            <person name="Da Silva C."/>
            <person name="Montanini B."/>
            <person name="Hainaut M."/>
            <person name="Levati E."/>
            <person name="Barry K.W."/>
            <person name="Belfiori B."/>
            <person name="Cichocki N."/>
            <person name="Clum A."/>
            <person name="Dockter R.B."/>
            <person name="Fauchery L."/>
            <person name="Guy J."/>
            <person name="Iotti M."/>
            <person name="Le Tacon F."/>
            <person name="Lindquist E.A."/>
            <person name="Lipzen A."/>
            <person name="Malagnac F."/>
            <person name="Mello A."/>
            <person name="Molinier V."/>
            <person name="Miyauchi S."/>
            <person name="Poulain J."/>
            <person name="Riccioni C."/>
            <person name="Rubini A."/>
            <person name="Sitrit Y."/>
            <person name="Splivallo R."/>
            <person name="Traeger S."/>
            <person name="Wang M."/>
            <person name="Zifcakova L."/>
            <person name="Wipf D."/>
            <person name="Zambonelli A."/>
            <person name="Paolocci F."/>
            <person name="Nowrousian M."/>
            <person name="Ottonello S."/>
            <person name="Baldrian P."/>
            <person name="Spatafora J.W."/>
            <person name="Henrissat B."/>
            <person name="Nagy L.G."/>
            <person name="Aury J.M."/>
            <person name="Wincker P."/>
            <person name="Grigoriev I.V."/>
            <person name="Bonfante P."/>
            <person name="Martin F.M."/>
        </authorList>
    </citation>
    <scope>NUCLEOTIDE SEQUENCE [LARGE SCALE GENOMIC DNA]</scope>
    <source>
        <strain evidence="1 2">CCBAS932</strain>
    </source>
</reference>
<organism evidence="1 2">
    <name type="scientific">Morchella conica CCBAS932</name>
    <dbReference type="NCBI Taxonomy" id="1392247"/>
    <lineage>
        <taxon>Eukaryota</taxon>
        <taxon>Fungi</taxon>
        <taxon>Dikarya</taxon>
        <taxon>Ascomycota</taxon>
        <taxon>Pezizomycotina</taxon>
        <taxon>Pezizomycetes</taxon>
        <taxon>Pezizales</taxon>
        <taxon>Morchellaceae</taxon>
        <taxon>Morchella</taxon>
    </lineage>
</organism>
<dbReference type="PANTHER" id="PTHR35871">
    <property type="entry name" value="EXPRESSED PROTEIN"/>
    <property type="match status" value="1"/>
</dbReference>
<feature type="non-terminal residue" evidence="1">
    <location>
        <position position="1"/>
    </location>
</feature>
<name>A0A3N4KKW7_9PEZI</name>
<dbReference type="OrthoDB" id="5401962at2759"/>
<dbReference type="Gene3D" id="3.30.420.10">
    <property type="entry name" value="Ribonuclease H-like superfamily/Ribonuclease H"/>
    <property type="match status" value="1"/>
</dbReference>
<protein>
    <recommendedName>
        <fullName evidence="3">Tc1-like transposase DDE domain-containing protein</fullName>
    </recommendedName>
</protein>
<evidence type="ECO:0000313" key="2">
    <source>
        <dbReference type="Proteomes" id="UP000277580"/>
    </source>
</evidence>
<dbReference type="GO" id="GO:0003676">
    <property type="term" value="F:nucleic acid binding"/>
    <property type="evidence" value="ECO:0007669"/>
    <property type="project" value="InterPro"/>
</dbReference>
<dbReference type="PANTHER" id="PTHR35871:SF1">
    <property type="entry name" value="CXC1-LIKE CYSTEINE CLUSTER ASSOCIATED WITH KDZ TRANSPOSASES DOMAIN-CONTAINING PROTEIN"/>
    <property type="match status" value="1"/>
</dbReference>
<dbReference type="InterPro" id="IPR036397">
    <property type="entry name" value="RNaseH_sf"/>
</dbReference>
<gene>
    <name evidence="1" type="ORF">P167DRAFT_497654</name>
</gene>
<dbReference type="STRING" id="1392247.A0A3N4KKW7"/>